<comment type="caution">
    <text evidence="6">The sequence shown here is derived from an EMBL/GenBank/DDBJ whole genome shotgun (WGS) entry which is preliminary data.</text>
</comment>
<name>A0A844GZG6_9RHOB</name>
<dbReference type="AlphaFoldDB" id="A0A844GZG6"/>
<dbReference type="InterPro" id="IPR009056">
    <property type="entry name" value="Cyt_c-like_dom"/>
</dbReference>
<accession>A0A844GZG6</accession>
<dbReference type="PROSITE" id="PS51007">
    <property type="entry name" value="CYTC"/>
    <property type="match status" value="1"/>
</dbReference>
<keyword evidence="3 4" id="KW-0408">Iron</keyword>
<evidence type="ECO:0000259" key="5">
    <source>
        <dbReference type="PROSITE" id="PS51007"/>
    </source>
</evidence>
<keyword evidence="7" id="KW-1185">Reference proteome</keyword>
<dbReference type="InterPro" id="IPR036909">
    <property type="entry name" value="Cyt_c-like_dom_sf"/>
</dbReference>
<dbReference type="SUPFAM" id="SSF46626">
    <property type="entry name" value="Cytochrome c"/>
    <property type="match status" value="1"/>
</dbReference>
<organism evidence="6 7">
    <name type="scientific">Paracoccus limosus</name>
    <dbReference type="NCBI Taxonomy" id="913252"/>
    <lineage>
        <taxon>Bacteria</taxon>
        <taxon>Pseudomonadati</taxon>
        <taxon>Pseudomonadota</taxon>
        <taxon>Alphaproteobacteria</taxon>
        <taxon>Rhodobacterales</taxon>
        <taxon>Paracoccaceae</taxon>
        <taxon>Paracoccus</taxon>
    </lineage>
</organism>
<keyword evidence="2 4" id="KW-0479">Metal-binding</keyword>
<gene>
    <name evidence="6" type="ORF">GL279_01075</name>
</gene>
<dbReference type="EMBL" id="WMIF01000001">
    <property type="protein sequence ID" value="MTH33185.1"/>
    <property type="molecule type" value="Genomic_DNA"/>
</dbReference>
<sequence>MRLMKRLVTWLAGLAAVLVLVLAVGGYLLLRAFVEPDEAAFGNVRDEASVAGLSGDHFTAADEAYFAGMDKGLLLPPAPGQDYPAEIREVATVTGLPPEEVRKAAIRGQNAWIVWTGGNDRFWDFAAGNTVGSFDLLKTVSSHPSQYYGRDNRFRWLGLINEPCFTRPTGPDDPHFGLWLDQRDGNCPADPFADAAKYAGVAAGARGKTQPVGSYYGEPTGVVGLRLFPNPDFDAAARARWDPVRYYTDPDYYNDRNLVRPYRVGMSCAFCHVGPNPINPPKNPEAPRWDELTSNPGAQYFWVERIFFWNTRPRGAPGQPAPNEANFLFQLFHTNPPGALDTSLVSSDYMNNPRTMNAVYEVGARLGIAAQQGIEQLQGGEKDNRQFQDYPQTSAFAGLYDAAEGRVASMRVLKDGADSVGALGALNRVYLNIGLFSEEWLLHFRPFLGGQKISPIRIADAQKNSAYWQATEKMTPDMAIFFLVTARADRLADAPGGAARLAARDPAGVARGREVFAETCAACHSSRQPQPPAESGVDQGICAGGGSGPHYRECWDRYRSWTLSDDYKARMRALAAQPDFIAGNYFSTERRVPIDVLGTNACSALATNGLRGDIWDNFTSDSYKSLPPPGPVTVQHPVSGAASSFQPLGSGRGYLRPASLVSLWSSAPYLLNNSVGYDGGYAAAYKAGAPESCPAADVHDPDLPCVENRLYQFDKSIRQMLWPETRRKDHLTTEPVPGYIYRLSAPACLMVPKGFAPAAIRDNARLLSRVAPWLVTPDGSVRIGPFPKDFPINALVNTQLLPDNDQPDMLAHLLRMAKASPKLLGAVRELGGRCTPAELADPAVQADAERILRETGLVDTLVGLSKCPDYVVNKGHEFGADLAPADKEALISFLMEL</sequence>
<dbReference type="GO" id="GO:0046872">
    <property type="term" value="F:metal ion binding"/>
    <property type="evidence" value="ECO:0007669"/>
    <property type="project" value="UniProtKB-KW"/>
</dbReference>
<evidence type="ECO:0000256" key="2">
    <source>
        <dbReference type="ARBA" id="ARBA00022723"/>
    </source>
</evidence>
<feature type="domain" description="Cytochrome c" evidence="5">
    <location>
        <begin position="507"/>
        <end position="659"/>
    </location>
</feature>
<dbReference type="OrthoDB" id="9805202at2"/>
<keyword evidence="1 4" id="KW-0349">Heme</keyword>
<proteinExistence type="predicted"/>
<reference evidence="6 7" key="1">
    <citation type="submission" date="2019-11" db="EMBL/GenBank/DDBJ databases">
        <authorList>
            <person name="Dong K."/>
        </authorList>
    </citation>
    <scope>NUCLEOTIDE SEQUENCE [LARGE SCALE GENOMIC DNA]</scope>
    <source>
        <strain evidence="6 7">JCM 17370</strain>
    </source>
</reference>
<dbReference type="GO" id="GO:0020037">
    <property type="term" value="F:heme binding"/>
    <property type="evidence" value="ECO:0007669"/>
    <property type="project" value="InterPro"/>
</dbReference>
<dbReference type="GO" id="GO:0009055">
    <property type="term" value="F:electron transfer activity"/>
    <property type="evidence" value="ECO:0007669"/>
    <property type="project" value="InterPro"/>
</dbReference>
<evidence type="ECO:0000256" key="4">
    <source>
        <dbReference type="PROSITE-ProRule" id="PRU00433"/>
    </source>
</evidence>
<dbReference type="RefSeq" id="WP_155062743.1">
    <property type="nucleotide sequence ID" value="NZ_WMIF01000001.1"/>
</dbReference>
<evidence type="ECO:0000313" key="7">
    <source>
        <dbReference type="Proteomes" id="UP000442533"/>
    </source>
</evidence>
<evidence type="ECO:0000256" key="1">
    <source>
        <dbReference type="ARBA" id="ARBA00022617"/>
    </source>
</evidence>
<evidence type="ECO:0000313" key="6">
    <source>
        <dbReference type="EMBL" id="MTH33185.1"/>
    </source>
</evidence>
<dbReference type="Proteomes" id="UP000442533">
    <property type="component" value="Unassembled WGS sequence"/>
</dbReference>
<protein>
    <recommendedName>
        <fullName evidence="5">Cytochrome c domain-containing protein</fullName>
    </recommendedName>
</protein>
<evidence type="ECO:0000256" key="3">
    <source>
        <dbReference type="ARBA" id="ARBA00023004"/>
    </source>
</evidence>